<evidence type="ECO:0000256" key="1">
    <source>
        <dbReference type="SAM" id="MobiDB-lite"/>
    </source>
</evidence>
<feature type="transmembrane region" description="Helical" evidence="2">
    <location>
        <begin position="241"/>
        <end position="260"/>
    </location>
</feature>
<keyword evidence="4" id="KW-1185">Reference proteome</keyword>
<dbReference type="OrthoDB" id="2101715at2759"/>
<reference evidence="3" key="1">
    <citation type="submission" date="2022-10" db="EMBL/GenBank/DDBJ databases">
        <title>Tapping the CABI collections for fungal endophytes: first genome assemblies for Collariella, Neodidymelliopsis, Ascochyta clinopodiicola, Didymella pomorum, Didymosphaeria variabile, Neocosmospora piperis and Neocucurbitaria cava.</title>
        <authorList>
            <person name="Hill R."/>
        </authorList>
    </citation>
    <scope>NUCLEOTIDE SEQUENCE</scope>
    <source>
        <strain evidence="3">IMI 355082</strain>
    </source>
</reference>
<evidence type="ECO:0000313" key="3">
    <source>
        <dbReference type="EMBL" id="KAJ4393634.1"/>
    </source>
</evidence>
<keyword evidence="2" id="KW-0812">Transmembrane</keyword>
<gene>
    <name evidence="3" type="ORF">N0V93_002847</name>
</gene>
<accession>A0A9W8YVI5</accession>
<name>A0A9W8YVI5_9PEZI</name>
<dbReference type="Proteomes" id="UP001140453">
    <property type="component" value="Unassembled WGS sequence"/>
</dbReference>
<keyword evidence="2" id="KW-0472">Membrane</keyword>
<organism evidence="3 4">
    <name type="scientific">Gnomoniopsis smithogilvyi</name>
    <dbReference type="NCBI Taxonomy" id="1191159"/>
    <lineage>
        <taxon>Eukaryota</taxon>
        <taxon>Fungi</taxon>
        <taxon>Dikarya</taxon>
        <taxon>Ascomycota</taxon>
        <taxon>Pezizomycotina</taxon>
        <taxon>Sordariomycetes</taxon>
        <taxon>Sordariomycetidae</taxon>
        <taxon>Diaporthales</taxon>
        <taxon>Gnomoniaceae</taxon>
        <taxon>Gnomoniopsis</taxon>
    </lineage>
</organism>
<protein>
    <submittedName>
        <fullName evidence="3">Uncharacterized protein</fullName>
    </submittedName>
</protein>
<evidence type="ECO:0000313" key="4">
    <source>
        <dbReference type="Proteomes" id="UP001140453"/>
    </source>
</evidence>
<feature type="region of interest" description="Disordered" evidence="1">
    <location>
        <begin position="88"/>
        <end position="137"/>
    </location>
</feature>
<dbReference type="EMBL" id="JAPEVB010000002">
    <property type="protein sequence ID" value="KAJ4393634.1"/>
    <property type="molecule type" value="Genomic_DNA"/>
</dbReference>
<proteinExistence type="predicted"/>
<evidence type="ECO:0000256" key="2">
    <source>
        <dbReference type="SAM" id="Phobius"/>
    </source>
</evidence>
<feature type="compositionally biased region" description="Low complexity" evidence="1">
    <location>
        <begin position="101"/>
        <end position="119"/>
    </location>
</feature>
<dbReference type="AlphaFoldDB" id="A0A9W8YVI5"/>
<keyword evidence="2" id="KW-1133">Transmembrane helix</keyword>
<feature type="transmembrane region" description="Helical" evidence="2">
    <location>
        <begin position="266"/>
        <end position="283"/>
    </location>
</feature>
<comment type="caution">
    <text evidence="3">The sequence shown here is derived from an EMBL/GenBank/DDBJ whole genome shotgun (WGS) entry which is preliminary data.</text>
</comment>
<sequence>MAPWLPRMHVFEFHDMPWFHPWFRAKVQAALTETWKMQLPLVQRLGSPASIVAKILADELGEHVSDYVFVDYCAGGGGPTPFIERYLNSPSNKQDGHGEADAAATTTTTTNGHTAGANGIVTRSKRKTNGEGDGGLQRKPVHFVLTDLHPHIPNWSLAAADSPQIHYAPRSIDASASPPDLLSTVEPPLPPSSSPAKTFRTFNLAFHHLPTPLASSVLADTLSTSSGFAIFELQDRHLKSFLAVCLLGLGVLAFAPYFAWRWRSPGTLFWCWVVPVLPFVLVWDGWMSSVRTRTVEEITEMMASCGAESELVKKWEVRSGRLTHLPPFAEVNWIVATKLENTS</sequence>